<evidence type="ECO:0000256" key="6">
    <source>
        <dbReference type="ARBA" id="ARBA00022605"/>
    </source>
</evidence>
<dbReference type="InterPro" id="IPR001926">
    <property type="entry name" value="TrpB-like_PALP"/>
</dbReference>
<protein>
    <recommendedName>
        <fullName evidence="5 11">Threonine synthase</fullName>
        <ecNumber evidence="4 11">4.2.3.1</ecNumber>
    </recommendedName>
</protein>
<dbReference type="NCBIfam" id="TIGR00260">
    <property type="entry name" value="thrC"/>
    <property type="match status" value="1"/>
</dbReference>
<comment type="cofactor">
    <cofactor evidence="1 12">
        <name>pyridoxal 5'-phosphate</name>
        <dbReference type="ChEBI" id="CHEBI:597326"/>
    </cofactor>
</comment>
<evidence type="ECO:0000256" key="3">
    <source>
        <dbReference type="ARBA" id="ARBA00005517"/>
    </source>
</evidence>
<dbReference type="CDD" id="cd01563">
    <property type="entry name" value="Thr-synth_1"/>
    <property type="match status" value="1"/>
</dbReference>
<feature type="modified residue" description="N6-(pyridoxal phosphate)lysine" evidence="12">
    <location>
        <position position="117"/>
    </location>
</feature>
<dbReference type="PANTHER" id="PTHR48078">
    <property type="entry name" value="THREONINE DEHYDRATASE, MITOCHONDRIAL-RELATED"/>
    <property type="match status" value="1"/>
</dbReference>
<reference evidence="14" key="1">
    <citation type="submission" date="2020-06" db="EMBL/GenBank/DDBJ databases">
        <title>Legume-microbial interactions unlock mineral nutrients during tropical forest succession.</title>
        <authorList>
            <person name="Epihov D.Z."/>
        </authorList>
    </citation>
    <scope>NUCLEOTIDE SEQUENCE [LARGE SCALE GENOMIC DNA]</scope>
    <source>
        <strain evidence="14">Pan2503</strain>
    </source>
</reference>
<proteinExistence type="inferred from homology"/>
<evidence type="ECO:0000313" key="15">
    <source>
        <dbReference type="Proteomes" id="UP000567293"/>
    </source>
</evidence>
<comment type="similarity">
    <text evidence="3">Belongs to the threonine synthase family.</text>
</comment>
<keyword evidence="6" id="KW-0028">Amino-acid biosynthesis</keyword>
<dbReference type="GO" id="GO:0030170">
    <property type="term" value="F:pyridoxal phosphate binding"/>
    <property type="evidence" value="ECO:0007669"/>
    <property type="project" value="InterPro"/>
</dbReference>
<evidence type="ECO:0000256" key="12">
    <source>
        <dbReference type="PIRSR" id="PIRSR604450-51"/>
    </source>
</evidence>
<dbReference type="PANTHER" id="PTHR48078:SF6">
    <property type="entry name" value="L-THREONINE DEHYDRATASE CATABOLIC TDCB"/>
    <property type="match status" value="1"/>
</dbReference>
<comment type="catalytic activity">
    <reaction evidence="10">
        <text>O-phospho-L-homoserine + H2O = L-threonine + phosphate</text>
        <dbReference type="Rhea" id="RHEA:10840"/>
        <dbReference type="ChEBI" id="CHEBI:15377"/>
        <dbReference type="ChEBI" id="CHEBI:43474"/>
        <dbReference type="ChEBI" id="CHEBI:57590"/>
        <dbReference type="ChEBI" id="CHEBI:57926"/>
        <dbReference type="EC" id="4.2.3.1"/>
    </reaction>
</comment>
<dbReference type="Pfam" id="PF00291">
    <property type="entry name" value="PALP"/>
    <property type="match status" value="1"/>
</dbReference>
<evidence type="ECO:0000256" key="5">
    <source>
        <dbReference type="ARBA" id="ARBA00018679"/>
    </source>
</evidence>
<evidence type="ECO:0000256" key="7">
    <source>
        <dbReference type="ARBA" id="ARBA00022697"/>
    </source>
</evidence>
<dbReference type="EC" id="4.2.3.1" evidence="4 11"/>
<accession>A0A7V8NNL5</accession>
<evidence type="ECO:0000259" key="13">
    <source>
        <dbReference type="Pfam" id="PF00291"/>
    </source>
</evidence>
<dbReference type="UniPathway" id="UPA00050">
    <property type="reaction ID" value="UER00065"/>
</dbReference>
<dbReference type="InterPro" id="IPR000634">
    <property type="entry name" value="Ser/Thr_deHydtase_PyrdxlP-BS"/>
</dbReference>
<dbReference type="GO" id="GO:0006567">
    <property type="term" value="P:L-threonine catabolic process"/>
    <property type="evidence" value="ECO:0007669"/>
    <property type="project" value="TreeGrafter"/>
</dbReference>
<dbReference type="InterPro" id="IPR050147">
    <property type="entry name" value="Ser/Thr_Dehydratase"/>
</dbReference>
<comment type="caution">
    <text evidence="14">The sequence shown here is derived from an EMBL/GenBank/DDBJ whole genome shotgun (WGS) entry which is preliminary data.</text>
</comment>
<dbReference type="InterPro" id="IPR036052">
    <property type="entry name" value="TrpB-like_PALP_sf"/>
</dbReference>
<evidence type="ECO:0000256" key="11">
    <source>
        <dbReference type="NCBIfam" id="TIGR00260"/>
    </source>
</evidence>
<organism evidence="14 15">
    <name type="scientific">Candidatus Acidiferrum panamense</name>
    <dbReference type="NCBI Taxonomy" id="2741543"/>
    <lineage>
        <taxon>Bacteria</taxon>
        <taxon>Pseudomonadati</taxon>
        <taxon>Acidobacteriota</taxon>
        <taxon>Terriglobia</taxon>
        <taxon>Candidatus Acidiferrales</taxon>
        <taxon>Candidatus Acidiferrum</taxon>
    </lineage>
</organism>
<dbReference type="GO" id="GO:0004795">
    <property type="term" value="F:threonine synthase activity"/>
    <property type="evidence" value="ECO:0007669"/>
    <property type="project" value="UniProtKB-UniRule"/>
</dbReference>
<gene>
    <name evidence="14" type="ORF">HRJ53_06570</name>
</gene>
<dbReference type="PROSITE" id="PS00165">
    <property type="entry name" value="DEHYDRATASE_SER_THR"/>
    <property type="match status" value="1"/>
</dbReference>
<evidence type="ECO:0000256" key="8">
    <source>
        <dbReference type="ARBA" id="ARBA00022898"/>
    </source>
</evidence>
<keyword evidence="9 14" id="KW-0456">Lyase</keyword>
<dbReference type="GO" id="GO:0009097">
    <property type="term" value="P:isoleucine biosynthetic process"/>
    <property type="evidence" value="ECO:0007669"/>
    <property type="project" value="TreeGrafter"/>
</dbReference>
<keyword evidence="15" id="KW-1185">Reference proteome</keyword>
<evidence type="ECO:0000313" key="14">
    <source>
        <dbReference type="EMBL" id="MBA0084639.1"/>
    </source>
</evidence>
<dbReference type="NCBIfam" id="NF006050">
    <property type="entry name" value="PRK08197.1"/>
    <property type="match status" value="1"/>
</dbReference>
<dbReference type="EMBL" id="JACDQQ010000647">
    <property type="protein sequence ID" value="MBA0084639.1"/>
    <property type="molecule type" value="Genomic_DNA"/>
</dbReference>
<dbReference type="GO" id="GO:0004794">
    <property type="term" value="F:threonine deaminase activity"/>
    <property type="evidence" value="ECO:0007669"/>
    <property type="project" value="TreeGrafter"/>
</dbReference>
<evidence type="ECO:0000256" key="1">
    <source>
        <dbReference type="ARBA" id="ARBA00001933"/>
    </source>
</evidence>
<evidence type="ECO:0000256" key="4">
    <source>
        <dbReference type="ARBA" id="ARBA00013028"/>
    </source>
</evidence>
<comment type="pathway">
    <text evidence="2">Amino-acid biosynthesis; L-threonine biosynthesis; L-threonine from L-aspartate: step 5/5.</text>
</comment>
<sequence>MSQPARVATTSSNLIELECSACGKKYDASQEQHLCTCGKPLLARYDLKRAARTFLLETLKDRPRNLWRYAEVLPGDPPVSLGEGMTPLVHAKRLGASVGLGNLYVKDEGLNPTGSFKARGMSAAVTRARQLGAKALAAPTAGNAGGALAAYAAAAGMAAVIVMPADTPSANVMECQAFGAKVVKLNGLISDCGKFVAENKDREGWYDVSTLKEPYRVEGKKTMGYELWEQFAGKLPHVIFYPTGGGVGLIGMCKAFDELEQMGRVGAERPRMVAVQAEGCAPIVKAWEAHQSSAQFFPNAATIASGLRVPGPLGDQLILSMLRQSRGTAVAVTDNEMLHAGRELASLEGILAAPEGAATVVAAHILAGSGWIKPHETVVLFNTGTGYKYSEAWQKAFEA</sequence>
<evidence type="ECO:0000256" key="9">
    <source>
        <dbReference type="ARBA" id="ARBA00023239"/>
    </source>
</evidence>
<name>A0A7V8NNL5_9BACT</name>
<dbReference type="GO" id="GO:0009088">
    <property type="term" value="P:threonine biosynthetic process"/>
    <property type="evidence" value="ECO:0007669"/>
    <property type="project" value="UniProtKB-UniRule"/>
</dbReference>
<keyword evidence="8 12" id="KW-0663">Pyridoxal phosphate</keyword>
<dbReference type="GO" id="GO:0006565">
    <property type="term" value="P:L-serine catabolic process"/>
    <property type="evidence" value="ECO:0007669"/>
    <property type="project" value="TreeGrafter"/>
</dbReference>
<dbReference type="GO" id="GO:0003941">
    <property type="term" value="F:L-serine ammonia-lyase activity"/>
    <property type="evidence" value="ECO:0007669"/>
    <property type="project" value="TreeGrafter"/>
</dbReference>
<dbReference type="Proteomes" id="UP000567293">
    <property type="component" value="Unassembled WGS sequence"/>
</dbReference>
<evidence type="ECO:0000256" key="10">
    <source>
        <dbReference type="ARBA" id="ARBA00049144"/>
    </source>
</evidence>
<dbReference type="SUPFAM" id="SSF53686">
    <property type="entry name" value="Tryptophan synthase beta subunit-like PLP-dependent enzymes"/>
    <property type="match status" value="1"/>
</dbReference>
<feature type="domain" description="Tryptophan synthase beta chain-like PALP" evidence="13">
    <location>
        <begin position="79"/>
        <end position="384"/>
    </location>
</feature>
<dbReference type="AlphaFoldDB" id="A0A7V8NNL5"/>
<evidence type="ECO:0000256" key="2">
    <source>
        <dbReference type="ARBA" id="ARBA00004979"/>
    </source>
</evidence>
<keyword evidence="7" id="KW-0791">Threonine biosynthesis</keyword>
<dbReference type="InterPro" id="IPR004450">
    <property type="entry name" value="Thr_synthase-like"/>
</dbReference>
<dbReference type="Gene3D" id="3.40.50.1100">
    <property type="match status" value="2"/>
</dbReference>